<dbReference type="InterPro" id="IPR000949">
    <property type="entry name" value="ELM2_dom"/>
</dbReference>
<dbReference type="PANTHER" id="PTHR10865:SF22">
    <property type="entry name" value="MESODERM INDUCTION EARLY RESPONSE PROTEIN 3"/>
    <property type="match status" value="1"/>
</dbReference>
<feature type="compositionally biased region" description="Basic and acidic residues" evidence="2">
    <location>
        <begin position="1"/>
        <end position="12"/>
    </location>
</feature>
<evidence type="ECO:0000256" key="1">
    <source>
        <dbReference type="ARBA" id="ARBA00023242"/>
    </source>
</evidence>
<dbReference type="OrthoDB" id="5916873at2759"/>
<evidence type="ECO:0000256" key="2">
    <source>
        <dbReference type="SAM" id="MobiDB-lite"/>
    </source>
</evidence>
<feature type="non-terminal residue" evidence="4">
    <location>
        <position position="1"/>
    </location>
</feature>
<gene>
    <name evidence="4" type="primary">Mier3_1</name>
    <name evidence="4" type="ORF">CENUNI_R13037</name>
</gene>
<protein>
    <submittedName>
        <fullName evidence="4">MIER3 protein</fullName>
    </submittedName>
</protein>
<name>A0A7K5AG69_9AVES</name>
<reference evidence="4 5" key="1">
    <citation type="submission" date="2019-09" db="EMBL/GenBank/DDBJ databases">
        <title>Bird 10,000 Genomes (B10K) Project - Family phase.</title>
        <authorList>
            <person name="Zhang G."/>
        </authorList>
    </citation>
    <scope>NUCLEOTIDE SEQUENCE [LARGE SCALE GENOMIC DNA]</scope>
    <source>
        <strain evidence="4">B10K-DU-017-25</strain>
        <tissue evidence="4">Mixed tissue sample</tissue>
    </source>
</reference>
<dbReference type="EMBL" id="VYZI01001925">
    <property type="protein sequence ID" value="NWR81718.1"/>
    <property type="molecule type" value="Genomic_DNA"/>
</dbReference>
<feature type="domain" description="ELM2" evidence="3">
    <location>
        <begin position="164"/>
        <end position="188"/>
    </location>
</feature>
<dbReference type="PROSITE" id="PS51156">
    <property type="entry name" value="ELM2"/>
    <property type="match status" value="1"/>
</dbReference>
<evidence type="ECO:0000259" key="3">
    <source>
        <dbReference type="PROSITE" id="PS51156"/>
    </source>
</evidence>
<organism evidence="4 5">
    <name type="scientific">Centropus unirufus</name>
    <dbReference type="NCBI Taxonomy" id="1118519"/>
    <lineage>
        <taxon>Eukaryota</taxon>
        <taxon>Metazoa</taxon>
        <taxon>Chordata</taxon>
        <taxon>Craniata</taxon>
        <taxon>Vertebrata</taxon>
        <taxon>Euteleostomi</taxon>
        <taxon>Archelosauria</taxon>
        <taxon>Archosauria</taxon>
        <taxon>Dinosauria</taxon>
        <taxon>Saurischia</taxon>
        <taxon>Theropoda</taxon>
        <taxon>Coelurosauria</taxon>
        <taxon>Aves</taxon>
        <taxon>Neognathae</taxon>
        <taxon>Neoaves</taxon>
        <taxon>Otidimorphae</taxon>
        <taxon>Cuculiformes</taxon>
        <taxon>Centropidae</taxon>
        <taxon>Centropus</taxon>
    </lineage>
</organism>
<accession>A0A7K5AG69</accession>
<dbReference type="Pfam" id="PF01448">
    <property type="entry name" value="ELM2"/>
    <property type="match status" value="1"/>
</dbReference>
<dbReference type="GO" id="GO:0005654">
    <property type="term" value="C:nucleoplasm"/>
    <property type="evidence" value="ECO:0007669"/>
    <property type="project" value="TreeGrafter"/>
</dbReference>
<keyword evidence="1" id="KW-0539">Nucleus</keyword>
<proteinExistence type="predicted"/>
<dbReference type="GO" id="GO:0042826">
    <property type="term" value="F:histone deacetylase binding"/>
    <property type="evidence" value="ECO:0007669"/>
    <property type="project" value="TreeGrafter"/>
</dbReference>
<feature type="non-terminal residue" evidence="4">
    <location>
        <position position="188"/>
    </location>
</feature>
<keyword evidence="5" id="KW-1185">Reference proteome</keyword>
<dbReference type="AlphaFoldDB" id="A0A7K5AG69"/>
<evidence type="ECO:0000313" key="5">
    <source>
        <dbReference type="Proteomes" id="UP000517892"/>
    </source>
</evidence>
<comment type="caution">
    <text evidence="4">The sequence shown here is derived from an EMBL/GenBank/DDBJ whole genome shotgun (WGS) entry which is preliminary data.</text>
</comment>
<dbReference type="PANTHER" id="PTHR10865">
    <property type="entry name" value="METASTASIS-ASSOCIATED PROTEIN AND MESODERM INDUCTION EARLY RESPONSE PROTEIN"/>
    <property type="match status" value="1"/>
</dbReference>
<feature type="region of interest" description="Disordered" evidence="2">
    <location>
        <begin position="1"/>
        <end position="20"/>
    </location>
</feature>
<dbReference type="InterPro" id="IPR040138">
    <property type="entry name" value="MIER/MTA"/>
</dbReference>
<sequence>VGSLSSEDHDFDPTAEVLVHDYDDEQTLEEEEMMEENKNFSSEIEDLEKEGNMPLEDLLAFYGYEPTIPVMAGSSADSSPSELADELPDMTLDKVTYMLEPLWITSKALRSAFQMLLSNTYNLERSQLFGGEIVLSNTTCDGNKESDGEDLETDNGNSSEDLRKEIMVGSQYQAEIPPYLGRYSDNEK</sequence>
<dbReference type="Proteomes" id="UP000517892">
    <property type="component" value="Unassembled WGS sequence"/>
</dbReference>
<feature type="region of interest" description="Disordered" evidence="2">
    <location>
        <begin position="139"/>
        <end position="163"/>
    </location>
</feature>
<evidence type="ECO:0000313" key="4">
    <source>
        <dbReference type="EMBL" id="NWR81718.1"/>
    </source>
</evidence>
<dbReference type="GO" id="GO:0000122">
    <property type="term" value="P:negative regulation of transcription by RNA polymerase II"/>
    <property type="evidence" value="ECO:0007669"/>
    <property type="project" value="TreeGrafter"/>
</dbReference>
<dbReference type="GO" id="GO:0003714">
    <property type="term" value="F:transcription corepressor activity"/>
    <property type="evidence" value="ECO:0007669"/>
    <property type="project" value="TreeGrafter"/>
</dbReference>